<evidence type="ECO:0000256" key="1">
    <source>
        <dbReference type="ARBA" id="ARBA00022722"/>
    </source>
</evidence>
<sequence>MAAPASTKAEAASTIKPPTSQWPLSFSLQLPKAQPTALRSYGFSSDQPTPPLWWSHRFYRGPEGKEIEIMYSKTNAESEAIAQRFLDEPIIGFDMEWPWGYWVEDTLQNKIGLIQIASEDKIGLIHIGLHPGKTSSDIIAPSLKKIIEDPNIGKVGVNILKADFSRLSRYFGLQPKGAIELSHLYRLVKFGPRRPEYVTIKLVSLAQQVEEQLGLPLYKGDVRTSNWSKPLSKEQIEYAAGDAYAGFMLYKCMNAKRLSMKPTPPPPIYAERYPSGRASRDDPIILDVGDGTTITTAEFFGVKPVKSSLTSTTSKALATEKSLEPLDEASQALYEELLVRRALLAEKGNISPTRVLSDVLLRAIARARPLDTSALLAIRGVGKVQQQNYGHEWLQVISEFLTKNGTEKPANTDKPPPSKEEGAQILRTPYRIQVARQVSSDSSSSLAFEGPPEVPQLHTGLSFTLAESKLNADGTALKDNESDYGSDDTLLSLDFGSPSNRQESSGTKRKWAESPTKQNHIDHDVHEPYETSPRLRSLHNSKPAPLLTSTTSRARQQRNFSQEPSISHALSLVASRTTPSKSGPTIRRSLSRASPKQAPSISNPDLSPSSRIAKSKLVAFSKLVTSKLPERRPPTAPPIVSPHTLDLIVRARPQTQEELERIPGVDSLLLACERTGMNLLRNVVKFVGM</sequence>
<dbReference type="InterPro" id="IPR036397">
    <property type="entry name" value="RNaseH_sf"/>
</dbReference>
<evidence type="ECO:0000313" key="6">
    <source>
        <dbReference type="Proteomes" id="UP000624244"/>
    </source>
</evidence>
<dbReference type="PANTHER" id="PTHR13620:SF104">
    <property type="entry name" value="EXONUCLEASE 3'-5' DOMAIN-CONTAINING PROTEIN 2"/>
    <property type="match status" value="1"/>
</dbReference>
<feature type="compositionally biased region" description="Polar residues" evidence="3">
    <location>
        <begin position="547"/>
        <end position="565"/>
    </location>
</feature>
<feature type="compositionally biased region" description="Polar residues" evidence="3">
    <location>
        <begin position="591"/>
        <end position="609"/>
    </location>
</feature>
<dbReference type="Pfam" id="PF00570">
    <property type="entry name" value="HRDC"/>
    <property type="match status" value="1"/>
</dbReference>
<dbReference type="EMBL" id="WNKQ01000001">
    <property type="protein sequence ID" value="KAF5854368.1"/>
    <property type="molecule type" value="Genomic_DNA"/>
</dbReference>
<evidence type="ECO:0000259" key="4">
    <source>
        <dbReference type="PROSITE" id="PS50967"/>
    </source>
</evidence>
<protein>
    <recommendedName>
        <fullName evidence="4">HRDC domain-containing protein</fullName>
    </recommendedName>
</protein>
<evidence type="ECO:0000256" key="3">
    <source>
        <dbReference type="SAM" id="MobiDB-lite"/>
    </source>
</evidence>
<dbReference type="InterPro" id="IPR044876">
    <property type="entry name" value="HRDC_dom_sf"/>
</dbReference>
<dbReference type="InterPro" id="IPR012337">
    <property type="entry name" value="RNaseH-like_sf"/>
</dbReference>
<reference evidence="5" key="1">
    <citation type="submission" date="2019-11" db="EMBL/GenBank/DDBJ databases">
        <title>Bipolaris sorokiniana Genome sequencing.</title>
        <authorList>
            <person name="Wang H."/>
        </authorList>
    </citation>
    <scope>NUCLEOTIDE SEQUENCE</scope>
</reference>
<dbReference type="GO" id="GO:0006139">
    <property type="term" value="P:nucleobase-containing compound metabolic process"/>
    <property type="evidence" value="ECO:0007669"/>
    <property type="project" value="InterPro"/>
</dbReference>
<dbReference type="InterPro" id="IPR051132">
    <property type="entry name" value="3-5_Exonuclease_domain"/>
</dbReference>
<dbReference type="SUPFAM" id="SSF47819">
    <property type="entry name" value="HRDC-like"/>
    <property type="match status" value="1"/>
</dbReference>
<comment type="caution">
    <text evidence="5">The sequence shown here is derived from an EMBL/GenBank/DDBJ whole genome shotgun (WGS) entry which is preliminary data.</text>
</comment>
<dbReference type="CDD" id="cd06141">
    <property type="entry name" value="WRN_exo"/>
    <property type="match status" value="1"/>
</dbReference>
<feature type="region of interest" description="Disordered" evidence="3">
    <location>
        <begin position="476"/>
        <end position="609"/>
    </location>
</feature>
<feature type="compositionally biased region" description="Basic and acidic residues" evidence="3">
    <location>
        <begin position="519"/>
        <end position="529"/>
    </location>
</feature>
<dbReference type="GO" id="GO:0005634">
    <property type="term" value="C:nucleus"/>
    <property type="evidence" value="ECO:0007669"/>
    <property type="project" value="TreeGrafter"/>
</dbReference>
<feature type="compositionally biased region" description="Polar residues" evidence="3">
    <location>
        <begin position="574"/>
        <end position="583"/>
    </location>
</feature>
<dbReference type="GO" id="GO:0008408">
    <property type="term" value="F:3'-5' exonuclease activity"/>
    <property type="evidence" value="ECO:0007669"/>
    <property type="project" value="InterPro"/>
</dbReference>
<dbReference type="Pfam" id="PF01612">
    <property type="entry name" value="DNA_pol_A_exo1"/>
    <property type="match status" value="1"/>
</dbReference>
<dbReference type="InterPro" id="IPR002121">
    <property type="entry name" value="HRDC_dom"/>
</dbReference>
<dbReference type="PANTHER" id="PTHR13620">
    <property type="entry name" value="3-5 EXONUCLEASE"/>
    <property type="match status" value="1"/>
</dbReference>
<keyword evidence="1" id="KW-0540">Nuclease</keyword>
<dbReference type="Gene3D" id="1.10.150.80">
    <property type="entry name" value="HRDC domain"/>
    <property type="match status" value="1"/>
</dbReference>
<evidence type="ECO:0000256" key="2">
    <source>
        <dbReference type="ARBA" id="ARBA00022801"/>
    </source>
</evidence>
<name>A0A8H5ZUX2_COCSA</name>
<organism evidence="5 6">
    <name type="scientific">Cochliobolus sativus</name>
    <name type="common">Common root rot and spot blotch fungus</name>
    <name type="synonym">Bipolaris sorokiniana</name>
    <dbReference type="NCBI Taxonomy" id="45130"/>
    <lineage>
        <taxon>Eukaryota</taxon>
        <taxon>Fungi</taxon>
        <taxon>Dikarya</taxon>
        <taxon>Ascomycota</taxon>
        <taxon>Pezizomycotina</taxon>
        <taxon>Dothideomycetes</taxon>
        <taxon>Pleosporomycetidae</taxon>
        <taxon>Pleosporales</taxon>
        <taxon>Pleosporineae</taxon>
        <taxon>Pleosporaceae</taxon>
        <taxon>Bipolaris</taxon>
    </lineage>
</organism>
<dbReference type="SMART" id="SM00341">
    <property type="entry name" value="HRDC"/>
    <property type="match status" value="1"/>
</dbReference>
<dbReference type="InterPro" id="IPR002562">
    <property type="entry name" value="3'-5'_exonuclease_dom"/>
</dbReference>
<feature type="domain" description="HRDC" evidence="4">
    <location>
        <begin position="327"/>
        <end position="407"/>
    </location>
</feature>
<dbReference type="PROSITE" id="PS50967">
    <property type="entry name" value="HRDC"/>
    <property type="match status" value="1"/>
</dbReference>
<dbReference type="Gene3D" id="3.30.420.10">
    <property type="entry name" value="Ribonuclease H-like superfamily/Ribonuclease H"/>
    <property type="match status" value="1"/>
</dbReference>
<dbReference type="GO" id="GO:0005737">
    <property type="term" value="C:cytoplasm"/>
    <property type="evidence" value="ECO:0007669"/>
    <property type="project" value="TreeGrafter"/>
</dbReference>
<dbReference type="AlphaFoldDB" id="A0A8H5ZUX2"/>
<dbReference type="Proteomes" id="UP000624244">
    <property type="component" value="Unassembled WGS sequence"/>
</dbReference>
<feature type="region of interest" description="Disordered" evidence="3">
    <location>
        <begin position="404"/>
        <end position="423"/>
    </location>
</feature>
<dbReference type="SUPFAM" id="SSF53098">
    <property type="entry name" value="Ribonuclease H-like"/>
    <property type="match status" value="1"/>
</dbReference>
<dbReference type="InterPro" id="IPR010997">
    <property type="entry name" value="HRDC-like_sf"/>
</dbReference>
<dbReference type="GO" id="GO:0003676">
    <property type="term" value="F:nucleic acid binding"/>
    <property type="evidence" value="ECO:0007669"/>
    <property type="project" value="InterPro"/>
</dbReference>
<dbReference type="SMART" id="SM00474">
    <property type="entry name" value="35EXOc"/>
    <property type="match status" value="1"/>
</dbReference>
<dbReference type="FunFam" id="3.30.420.10:FF:000100">
    <property type="entry name" value="3'-5' exonuclease/helicase (Wrn), putative"/>
    <property type="match status" value="1"/>
</dbReference>
<proteinExistence type="predicted"/>
<evidence type="ECO:0000313" key="5">
    <source>
        <dbReference type="EMBL" id="KAF5854368.1"/>
    </source>
</evidence>
<gene>
    <name evidence="5" type="ORF">GGP41_007148</name>
</gene>
<dbReference type="GO" id="GO:0000166">
    <property type="term" value="F:nucleotide binding"/>
    <property type="evidence" value="ECO:0007669"/>
    <property type="project" value="InterPro"/>
</dbReference>
<accession>A0A8H5ZUX2</accession>
<keyword evidence="2" id="KW-0378">Hydrolase</keyword>